<organism evidence="3 4">
    <name type="scientific">Hyalangium minutum</name>
    <dbReference type="NCBI Taxonomy" id="394096"/>
    <lineage>
        <taxon>Bacteria</taxon>
        <taxon>Pseudomonadati</taxon>
        <taxon>Myxococcota</taxon>
        <taxon>Myxococcia</taxon>
        <taxon>Myxococcales</taxon>
        <taxon>Cystobacterineae</taxon>
        <taxon>Archangiaceae</taxon>
        <taxon>Hyalangium</taxon>
    </lineage>
</organism>
<feature type="region of interest" description="Disordered" evidence="1">
    <location>
        <begin position="363"/>
        <end position="387"/>
    </location>
</feature>
<reference evidence="3 4" key="1">
    <citation type="submission" date="2014-04" db="EMBL/GenBank/DDBJ databases">
        <title>Genome assembly of Hyalangium minutum DSM 14724.</title>
        <authorList>
            <person name="Sharma G."/>
            <person name="Subramanian S."/>
        </authorList>
    </citation>
    <scope>NUCLEOTIDE SEQUENCE [LARGE SCALE GENOMIC DNA]</scope>
    <source>
        <strain evidence="3 4">DSM 14724</strain>
    </source>
</reference>
<dbReference type="Pfam" id="PF12639">
    <property type="entry name" value="Colicin-DNase"/>
    <property type="match status" value="1"/>
</dbReference>
<feature type="signal peptide" evidence="2">
    <location>
        <begin position="1"/>
        <end position="20"/>
    </location>
</feature>
<dbReference type="Proteomes" id="UP000028725">
    <property type="component" value="Unassembled WGS sequence"/>
</dbReference>
<evidence type="ECO:0000313" key="4">
    <source>
        <dbReference type="Proteomes" id="UP000028725"/>
    </source>
</evidence>
<keyword evidence="2" id="KW-0732">Signal</keyword>
<accession>A0A085WHT1</accession>
<feature type="chain" id="PRO_5001799720" description="Lipoprotein" evidence="2">
    <location>
        <begin position="21"/>
        <end position="503"/>
    </location>
</feature>
<sequence length="503" mass="54309">MNVRSWLLLLAFFLLAAACATDEGAARKADASDTGSRIALLAEDALPLVTRPPVRRAPIEVTKEQYHEAMVQLAKRLRHTLPLRPPAQVAVISWGDPEQPNEQAQLVREYYQWCEQRGTPGDCLGLLQDGHLLTDGDKQALAFALATRGVWSGTATVIGEVLDPVQLQIALVSTITMTMALLAIPEPISKVVVLVLTASLVGYVGWDTLVGLIEGWRRLEQECQQARTFVEVRAAGERYGQVMGEKVTRLLILAATAALASGGNKFISGGLPGLPAASRLATSEGLSFELLGTVRSMTVTGRILTVSLESNALLMANQGMGSGGNPPPRSASSDSAASGSKHRLLSIESWRKPRLTADGRILPFKNSRTPADPIPNMGKNRAGQSVTRGRTAIRFDKNGFPEFEPRFETLIDDAHIGSGKHLSHFKAANEKLFRAIERDPNLAKQLGLGAEDIQALANSHQAPPGFKWHHHQDVGRMQLITEAEHRAAIPHTGGMAIWGGGYP</sequence>
<evidence type="ECO:0000256" key="1">
    <source>
        <dbReference type="SAM" id="MobiDB-lite"/>
    </source>
</evidence>
<name>A0A085WHT1_9BACT</name>
<keyword evidence="4" id="KW-1185">Reference proteome</keyword>
<dbReference type="STRING" id="394096.DB31_8597"/>
<evidence type="ECO:0000313" key="3">
    <source>
        <dbReference type="EMBL" id="KFE67244.1"/>
    </source>
</evidence>
<evidence type="ECO:0000256" key="2">
    <source>
        <dbReference type="SAM" id="SignalP"/>
    </source>
</evidence>
<dbReference type="OrthoDB" id="4446543at2"/>
<comment type="caution">
    <text evidence="3">The sequence shown here is derived from an EMBL/GenBank/DDBJ whole genome shotgun (WGS) entry which is preliminary data.</text>
</comment>
<feature type="region of interest" description="Disordered" evidence="1">
    <location>
        <begin position="317"/>
        <end position="338"/>
    </location>
</feature>
<dbReference type="RefSeq" id="WP_044191248.1">
    <property type="nucleotide sequence ID" value="NZ_JMCB01000008.1"/>
</dbReference>
<dbReference type="EMBL" id="JMCB01000008">
    <property type="protein sequence ID" value="KFE67244.1"/>
    <property type="molecule type" value="Genomic_DNA"/>
</dbReference>
<gene>
    <name evidence="3" type="ORF">DB31_8597</name>
</gene>
<proteinExistence type="predicted"/>
<evidence type="ECO:0008006" key="5">
    <source>
        <dbReference type="Google" id="ProtNLM"/>
    </source>
</evidence>
<dbReference type="AlphaFoldDB" id="A0A085WHT1"/>
<dbReference type="PROSITE" id="PS51257">
    <property type="entry name" value="PROKAR_LIPOPROTEIN"/>
    <property type="match status" value="1"/>
</dbReference>
<protein>
    <recommendedName>
        <fullName evidence="5">Lipoprotein</fullName>
    </recommendedName>
</protein>